<reference evidence="3" key="1">
    <citation type="journal article" date="2014" name="Int. J. Syst. Evol. Microbiol.">
        <title>Complete genome sequence of Corynebacterium casei LMG S-19264T (=DSM 44701T), isolated from a smear-ripened cheese.</title>
        <authorList>
            <consortium name="US DOE Joint Genome Institute (JGI-PGF)"/>
            <person name="Walter F."/>
            <person name="Albersmeier A."/>
            <person name="Kalinowski J."/>
            <person name="Ruckert C."/>
        </authorList>
    </citation>
    <scope>NUCLEOTIDE SEQUENCE</scope>
    <source>
        <strain evidence="3">JCM 3093</strain>
    </source>
</reference>
<protein>
    <recommendedName>
        <fullName evidence="2">YcaO domain-containing protein</fullName>
    </recommendedName>
</protein>
<gene>
    <name evidence="3" type="ORF">GCM10010126_47690</name>
</gene>
<evidence type="ECO:0000313" key="4">
    <source>
        <dbReference type="Proteomes" id="UP000627984"/>
    </source>
</evidence>
<dbReference type="PROSITE" id="PS51664">
    <property type="entry name" value="YCAO"/>
    <property type="match status" value="1"/>
</dbReference>
<comment type="caution">
    <text evidence="3">The sequence shown here is derived from an EMBL/GenBank/DDBJ whole genome shotgun (WGS) entry which is preliminary data.</text>
</comment>
<dbReference type="InterPro" id="IPR003776">
    <property type="entry name" value="YcaO-like_dom"/>
</dbReference>
<dbReference type="Proteomes" id="UP000627984">
    <property type="component" value="Unassembled WGS sequence"/>
</dbReference>
<evidence type="ECO:0000259" key="2">
    <source>
        <dbReference type="PROSITE" id="PS51664"/>
    </source>
</evidence>
<sequence length="658" mass="70242">MRGTAAQGRHASGTTSDILVARLRRLVGDVLDVRTADGLDGAGNGLDGAGDGRPLVVVDMDWDADLSRLPRTEGPVLPVYGLRGRVVIGPAMLPGRPGCPHCLALRVRAVDGQPRGVQVGPADLRRLSARRGGWGGWLPPGAERLTAAIVRDEAERLAGGGRARSAEAAFAVGSGGLSGDWHPVIAHAMCASPHCTGNRRPPPPPVPDLTGPLPATETGSSRRFPASRYAGRLEEEYLDSWSGIVRSPSVGDGTALPSVQVRVPTAWGFEEIAIGRAEDYATARPAAVLEGLERYAGWHCGGRAPAVFAAFADLDEAVDPRLLLLHPGEAYRTPGFPYTPFTPETPTGWAEAYSARTGRRTLVPFHVAYYGAAERPETGPRFVYENSNGCALGSGTEEALMAALLEVAERDAFLCAWYSQTPLPEIDLAALPDAAGRAVHAVRHRTGRDLRAFWAVGVFDVPVVLLVSTSDDPERPATLVTAGSALTRERALIGAAHEMAACAPAITAGYRPRRAELERALEDPDLVRRMEDHALAGALPGARRRFSFLLDEVFPEPPPVAALHEPVGDIAADLAAMLAAAERQGHEVLVVDHTTGELERLGLRCVKAVVPGTVPMTFGHRHRRPPPVETLNAFRARNGMSRYGLSSEEVRHEPHPFP</sequence>
<dbReference type="Pfam" id="PF02624">
    <property type="entry name" value="YcaO"/>
    <property type="match status" value="1"/>
</dbReference>
<dbReference type="NCBIfam" id="TIGR03604">
    <property type="entry name" value="TOMM_cyclo_SagD"/>
    <property type="match status" value="1"/>
</dbReference>
<dbReference type="Gene3D" id="3.40.50.720">
    <property type="entry name" value="NAD(P)-binding Rossmann-like Domain"/>
    <property type="match status" value="1"/>
</dbReference>
<name>A0AA37BKJ3_9ACTN</name>
<dbReference type="NCBIfam" id="TIGR03882">
    <property type="entry name" value="cyclo_dehyd_2"/>
    <property type="match status" value="1"/>
</dbReference>
<dbReference type="Gene3D" id="3.30.1330.230">
    <property type="match status" value="1"/>
</dbReference>
<dbReference type="InterPro" id="IPR022291">
    <property type="entry name" value="Bacteriocin_synth_cyclodeHase"/>
</dbReference>
<evidence type="ECO:0000313" key="3">
    <source>
        <dbReference type="EMBL" id="GGK82774.1"/>
    </source>
</evidence>
<dbReference type="InterPro" id="IPR027624">
    <property type="entry name" value="TOMM_cyclo_SagD"/>
</dbReference>
<reference evidence="3" key="2">
    <citation type="submission" date="2022-09" db="EMBL/GenBank/DDBJ databases">
        <authorList>
            <person name="Sun Q."/>
            <person name="Ohkuma M."/>
        </authorList>
    </citation>
    <scope>NUCLEOTIDE SEQUENCE</scope>
    <source>
        <strain evidence="3">JCM 3093</strain>
    </source>
</reference>
<evidence type="ECO:0000256" key="1">
    <source>
        <dbReference type="SAM" id="MobiDB-lite"/>
    </source>
</evidence>
<dbReference type="RefSeq" id="WP_191896696.1">
    <property type="nucleotide sequence ID" value="NZ_BMQD01000015.1"/>
</dbReference>
<dbReference type="EMBL" id="BMQD01000015">
    <property type="protein sequence ID" value="GGK82774.1"/>
    <property type="molecule type" value="Genomic_DNA"/>
</dbReference>
<accession>A0AA37BKJ3</accession>
<dbReference type="PANTHER" id="PTHR37809">
    <property type="entry name" value="RIBOSOMAL PROTEIN S12 METHYLTHIOTRANSFERASE ACCESSORY FACTOR YCAO"/>
    <property type="match status" value="1"/>
</dbReference>
<organism evidence="3 4">
    <name type="scientific">Planomonospora parontospora</name>
    <dbReference type="NCBI Taxonomy" id="58119"/>
    <lineage>
        <taxon>Bacteria</taxon>
        <taxon>Bacillati</taxon>
        <taxon>Actinomycetota</taxon>
        <taxon>Actinomycetes</taxon>
        <taxon>Streptosporangiales</taxon>
        <taxon>Streptosporangiaceae</taxon>
        <taxon>Planomonospora</taxon>
    </lineage>
</organism>
<dbReference type="Gene3D" id="3.30.160.660">
    <property type="match status" value="1"/>
</dbReference>
<dbReference type="Gene3D" id="3.30.40.250">
    <property type="match status" value="1"/>
</dbReference>
<dbReference type="PANTHER" id="PTHR37809:SF1">
    <property type="entry name" value="RIBOSOMAL PROTEIN S12 METHYLTHIOTRANSFERASE ACCESSORY FACTOR YCAO"/>
    <property type="match status" value="1"/>
</dbReference>
<proteinExistence type="predicted"/>
<feature type="domain" description="YcaO" evidence="2">
    <location>
        <begin position="275"/>
        <end position="658"/>
    </location>
</feature>
<dbReference type="AlphaFoldDB" id="A0AA37BKJ3"/>
<feature type="region of interest" description="Disordered" evidence="1">
    <location>
        <begin position="196"/>
        <end position="222"/>
    </location>
</feature>